<evidence type="ECO:0000313" key="2">
    <source>
        <dbReference type="Proteomes" id="UP000541058"/>
    </source>
</evidence>
<dbReference type="EMBL" id="JAAYSM010000399">
    <property type="protein sequence ID" value="NLJ19425.1"/>
    <property type="molecule type" value="Genomic_DNA"/>
</dbReference>
<dbReference type="AlphaFoldDB" id="A0A7X8C689"/>
<sequence>MAKRIFISFAMEDKHLRDFLVGQARNEKTPFEFVDMSVKQPWDSQWKTNCRRKIKGCDGVIAIVTKNSKKADGQLWEVKCAKEELIPIRGIWGNQEDHPASLPSEFDRVRVVNWTWSNIANWIDTL</sequence>
<dbReference type="RefSeq" id="WP_276649962.1">
    <property type="nucleotide sequence ID" value="NZ_JAAYSM010000399.1"/>
</dbReference>
<protein>
    <recommendedName>
        <fullName evidence="3">TIR domain-containing protein</fullName>
    </recommendedName>
</protein>
<organism evidence="1 2">
    <name type="scientific">Globicatella sulfidifaciens</name>
    <dbReference type="NCBI Taxonomy" id="136093"/>
    <lineage>
        <taxon>Bacteria</taxon>
        <taxon>Bacillati</taxon>
        <taxon>Bacillota</taxon>
        <taxon>Bacilli</taxon>
        <taxon>Lactobacillales</taxon>
        <taxon>Aerococcaceae</taxon>
        <taxon>Globicatella</taxon>
    </lineage>
</organism>
<dbReference type="Proteomes" id="UP000541058">
    <property type="component" value="Unassembled WGS sequence"/>
</dbReference>
<comment type="caution">
    <text evidence="1">The sequence shown here is derived from an EMBL/GenBank/DDBJ whole genome shotgun (WGS) entry which is preliminary data.</text>
</comment>
<gene>
    <name evidence="1" type="ORF">GX355_11270</name>
</gene>
<accession>A0A7X8C689</accession>
<proteinExistence type="predicted"/>
<dbReference type="SUPFAM" id="SSF52200">
    <property type="entry name" value="Toll/Interleukin receptor TIR domain"/>
    <property type="match status" value="1"/>
</dbReference>
<evidence type="ECO:0008006" key="3">
    <source>
        <dbReference type="Google" id="ProtNLM"/>
    </source>
</evidence>
<reference evidence="1 2" key="1">
    <citation type="journal article" date="2020" name="Biotechnol. Biofuels">
        <title>New insights from the biogas microbiome by comprehensive genome-resolved metagenomics of nearly 1600 species originating from multiple anaerobic digesters.</title>
        <authorList>
            <person name="Campanaro S."/>
            <person name="Treu L."/>
            <person name="Rodriguez-R L.M."/>
            <person name="Kovalovszki A."/>
            <person name="Ziels R.M."/>
            <person name="Maus I."/>
            <person name="Zhu X."/>
            <person name="Kougias P.G."/>
            <person name="Basile A."/>
            <person name="Luo G."/>
            <person name="Schluter A."/>
            <person name="Konstantinidis K.T."/>
            <person name="Angelidaki I."/>
        </authorList>
    </citation>
    <scope>NUCLEOTIDE SEQUENCE [LARGE SCALE GENOMIC DNA]</scope>
    <source>
        <strain evidence="1">AS23ysBPME_34</strain>
    </source>
</reference>
<name>A0A7X8C689_9LACT</name>
<dbReference type="InterPro" id="IPR035897">
    <property type="entry name" value="Toll_tir_struct_dom_sf"/>
</dbReference>
<dbReference type="Gene3D" id="3.40.50.10140">
    <property type="entry name" value="Toll/interleukin-1 receptor homology (TIR) domain"/>
    <property type="match status" value="1"/>
</dbReference>
<evidence type="ECO:0000313" key="1">
    <source>
        <dbReference type="EMBL" id="NLJ19425.1"/>
    </source>
</evidence>